<dbReference type="EMBL" id="KN818435">
    <property type="protein sequence ID" value="KIL56258.1"/>
    <property type="molecule type" value="Genomic_DNA"/>
</dbReference>
<dbReference type="OrthoDB" id="1607513at2759"/>
<gene>
    <name evidence="1" type="ORF">M378DRAFT_44473</name>
</gene>
<sequence length="61" mass="7197">LLLYQRPSMKENDIPHRTKLRDEVIDKAKLAVYRLTKHFKISITFDAWTSKSYDPYLAVTA</sequence>
<evidence type="ECO:0000313" key="1">
    <source>
        <dbReference type="EMBL" id="KIL56258.1"/>
    </source>
</evidence>
<dbReference type="HOGENOM" id="CLU_155624_2_1_1"/>
<organism evidence="1 2">
    <name type="scientific">Amanita muscaria (strain Koide BX008)</name>
    <dbReference type="NCBI Taxonomy" id="946122"/>
    <lineage>
        <taxon>Eukaryota</taxon>
        <taxon>Fungi</taxon>
        <taxon>Dikarya</taxon>
        <taxon>Basidiomycota</taxon>
        <taxon>Agaricomycotina</taxon>
        <taxon>Agaricomycetes</taxon>
        <taxon>Agaricomycetidae</taxon>
        <taxon>Agaricales</taxon>
        <taxon>Pluteineae</taxon>
        <taxon>Amanitaceae</taxon>
        <taxon>Amanita</taxon>
    </lineage>
</organism>
<evidence type="ECO:0000313" key="2">
    <source>
        <dbReference type="Proteomes" id="UP000054549"/>
    </source>
</evidence>
<dbReference type="InParanoid" id="A0A0C2WJD5"/>
<reference evidence="1 2" key="1">
    <citation type="submission" date="2014-04" db="EMBL/GenBank/DDBJ databases">
        <title>Evolutionary Origins and Diversification of the Mycorrhizal Mutualists.</title>
        <authorList>
            <consortium name="DOE Joint Genome Institute"/>
            <consortium name="Mycorrhizal Genomics Consortium"/>
            <person name="Kohler A."/>
            <person name="Kuo A."/>
            <person name="Nagy L.G."/>
            <person name="Floudas D."/>
            <person name="Copeland A."/>
            <person name="Barry K.W."/>
            <person name="Cichocki N."/>
            <person name="Veneault-Fourrey C."/>
            <person name="LaButti K."/>
            <person name="Lindquist E.A."/>
            <person name="Lipzen A."/>
            <person name="Lundell T."/>
            <person name="Morin E."/>
            <person name="Murat C."/>
            <person name="Riley R."/>
            <person name="Ohm R."/>
            <person name="Sun H."/>
            <person name="Tunlid A."/>
            <person name="Henrissat B."/>
            <person name="Grigoriev I.V."/>
            <person name="Hibbett D.S."/>
            <person name="Martin F."/>
        </authorList>
    </citation>
    <scope>NUCLEOTIDE SEQUENCE [LARGE SCALE GENOMIC DNA]</scope>
    <source>
        <strain evidence="1 2">Koide BX008</strain>
    </source>
</reference>
<dbReference type="Proteomes" id="UP000054549">
    <property type="component" value="Unassembled WGS sequence"/>
</dbReference>
<proteinExistence type="predicted"/>
<name>A0A0C2WJD5_AMAMK</name>
<accession>A0A0C2WJD5</accession>
<protein>
    <submittedName>
        <fullName evidence="1">Uncharacterized protein</fullName>
    </submittedName>
</protein>
<keyword evidence="2" id="KW-1185">Reference proteome</keyword>
<dbReference type="AlphaFoldDB" id="A0A0C2WJD5"/>
<feature type="non-terminal residue" evidence="1">
    <location>
        <position position="1"/>
    </location>
</feature>
<feature type="non-terminal residue" evidence="1">
    <location>
        <position position="61"/>
    </location>
</feature>